<dbReference type="Pfam" id="PF00126">
    <property type="entry name" value="HTH_1"/>
    <property type="match status" value="1"/>
</dbReference>
<protein>
    <submittedName>
        <fullName evidence="6">LysR substrate-binding domain-containing protein</fullName>
    </submittedName>
</protein>
<dbReference type="CDD" id="cd08420">
    <property type="entry name" value="PBP2_CysL_like"/>
    <property type="match status" value="1"/>
</dbReference>
<dbReference type="InterPro" id="IPR036388">
    <property type="entry name" value="WH-like_DNA-bd_sf"/>
</dbReference>
<comment type="similarity">
    <text evidence="1">Belongs to the LysR transcriptional regulatory family.</text>
</comment>
<dbReference type="InterPro" id="IPR036390">
    <property type="entry name" value="WH_DNA-bd_sf"/>
</dbReference>
<dbReference type="PANTHER" id="PTHR30126">
    <property type="entry name" value="HTH-TYPE TRANSCRIPTIONAL REGULATOR"/>
    <property type="match status" value="1"/>
</dbReference>
<dbReference type="SUPFAM" id="SSF46785">
    <property type="entry name" value="Winged helix' DNA-binding domain"/>
    <property type="match status" value="1"/>
</dbReference>
<dbReference type="PANTHER" id="PTHR30126:SF39">
    <property type="entry name" value="HTH-TYPE TRANSCRIPTIONAL REGULATOR CYSL"/>
    <property type="match status" value="1"/>
</dbReference>
<sequence length="299" mass="34047">MIFDFRLKVFYTVSQKLSFTKAANELFITQPAVTKHINELEHQLGVALFKRHGNSISLTLPGQVLVRYAEQIFQMYAALENELAEFSAETSGNIRIGASTTLAQYVLPKILALFKSTHPSVQISFFTGNSEQIEQQIIHEKIDVALVEGISHHPQIMYEPFVKDEIVLVTRTNNKLAAKAETKAEQLHTIPLVLREHGSGTLDVVYQALAQINIHPKELNIEIQLENTESIKQYLMHSNCAAFLSIHSITSELHQNQLSILDIKGLDIYRTFQFIQLHGQTNKLVLLFKRFCMSHYNFK</sequence>
<dbReference type="FunFam" id="1.10.10.10:FF:000001">
    <property type="entry name" value="LysR family transcriptional regulator"/>
    <property type="match status" value="1"/>
</dbReference>
<keyword evidence="3" id="KW-0238">DNA-binding</keyword>
<evidence type="ECO:0000313" key="7">
    <source>
        <dbReference type="EMBL" id="MDJ1497971.1"/>
    </source>
</evidence>
<gene>
    <name evidence="6" type="ORF">QNI16_31570</name>
    <name evidence="7" type="ORF">QNI19_33830</name>
</gene>
<dbReference type="GO" id="GO:0000976">
    <property type="term" value="F:transcription cis-regulatory region binding"/>
    <property type="evidence" value="ECO:0007669"/>
    <property type="project" value="TreeGrafter"/>
</dbReference>
<evidence type="ECO:0000256" key="3">
    <source>
        <dbReference type="ARBA" id="ARBA00023125"/>
    </source>
</evidence>
<dbReference type="SUPFAM" id="SSF53850">
    <property type="entry name" value="Periplasmic binding protein-like II"/>
    <property type="match status" value="1"/>
</dbReference>
<name>A0AAE3QXP4_9BACT</name>
<organism evidence="6 9">
    <name type="scientific">Xanthocytophaga flava</name>
    <dbReference type="NCBI Taxonomy" id="3048013"/>
    <lineage>
        <taxon>Bacteria</taxon>
        <taxon>Pseudomonadati</taxon>
        <taxon>Bacteroidota</taxon>
        <taxon>Cytophagia</taxon>
        <taxon>Cytophagales</taxon>
        <taxon>Rhodocytophagaceae</taxon>
        <taxon>Xanthocytophaga</taxon>
    </lineage>
</organism>
<evidence type="ECO:0000313" key="6">
    <source>
        <dbReference type="EMBL" id="MDJ1485080.1"/>
    </source>
</evidence>
<evidence type="ECO:0000256" key="2">
    <source>
        <dbReference type="ARBA" id="ARBA00023015"/>
    </source>
</evidence>
<dbReference type="Pfam" id="PF03466">
    <property type="entry name" value="LysR_substrate"/>
    <property type="match status" value="1"/>
</dbReference>
<evidence type="ECO:0000313" key="8">
    <source>
        <dbReference type="Proteomes" id="UP001228581"/>
    </source>
</evidence>
<feature type="domain" description="HTH lysR-type" evidence="5">
    <location>
        <begin position="1"/>
        <end position="59"/>
    </location>
</feature>
<dbReference type="Gene3D" id="3.40.190.290">
    <property type="match status" value="1"/>
</dbReference>
<dbReference type="RefSeq" id="WP_313987138.1">
    <property type="nucleotide sequence ID" value="NZ_JASJOS010000018.1"/>
</dbReference>
<dbReference type="EMBL" id="JASJOT010000038">
    <property type="protein sequence ID" value="MDJ1497971.1"/>
    <property type="molecule type" value="Genomic_DNA"/>
</dbReference>
<evidence type="ECO:0000313" key="9">
    <source>
        <dbReference type="Proteomes" id="UP001241110"/>
    </source>
</evidence>
<dbReference type="AlphaFoldDB" id="A0AAE3QXP4"/>
<dbReference type="PRINTS" id="PR00039">
    <property type="entry name" value="HTHLYSR"/>
</dbReference>
<keyword evidence="2" id="KW-0805">Transcription regulation</keyword>
<reference evidence="6 8" key="1">
    <citation type="submission" date="2023-05" db="EMBL/GenBank/DDBJ databases">
        <authorList>
            <person name="Zhang X."/>
        </authorList>
    </citation>
    <scope>NUCLEOTIDE SEQUENCE</scope>
    <source>
        <strain evidence="7 8">DM2B3-1</strain>
        <strain evidence="6">YF14B1</strain>
    </source>
</reference>
<dbReference type="Proteomes" id="UP001241110">
    <property type="component" value="Unassembled WGS sequence"/>
</dbReference>
<proteinExistence type="inferred from homology"/>
<evidence type="ECO:0000256" key="4">
    <source>
        <dbReference type="ARBA" id="ARBA00023163"/>
    </source>
</evidence>
<keyword evidence="4" id="KW-0804">Transcription</keyword>
<dbReference type="EMBL" id="JASJOS010000018">
    <property type="protein sequence ID" value="MDJ1485080.1"/>
    <property type="molecule type" value="Genomic_DNA"/>
</dbReference>
<dbReference type="InterPro" id="IPR000847">
    <property type="entry name" value="LysR_HTH_N"/>
</dbReference>
<dbReference type="Gene3D" id="1.10.10.10">
    <property type="entry name" value="Winged helix-like DNA-binding domain superfamily/Winged helix DNA-binding domain"/>
    <property type="match status" value="1"/>
</dbReference>
<dbReference type="GO" id="GO:0003700">
    <property type="term" value="F:DNA-binding transcription factor activity"/>
    <property type="evidence" value="ECO:0007669"/>
    <property type="project" value="InterPro"/>
</dbReference>
<keyword evidence="8" id="KW-1185">Reference proteome</keyword>
<evidence type="ECO:0000256" key="1">
    <source>
        <dbReference type="ARBA" id="ARBA00009437"/>
    </source>
</evidence>
<dbReference type="InterPro" id="IPR005119">
    <property type="entry name" value="LysR_subst-bd"/>
</dbReference>
<accession>A0AAE3QXP4</accession>
<dbReference type="Proteomes" id="UP001228581">
    <property type="component" value="Unassembled WGS sequence"/>
</dbReference>
<evidence type="ECO:0000259" key="5">
    <source>
        <dbReference type="PROSITE" id="PS50931"/>
    </source>
</evidence>
<comment type="caution">
    <text evidence="6">The sequence shown here is derived from an EMBL/GenBank/DDBJ whole genome shotgun (WGS) entry which is preliminary data.</text>
</comment>
<dbReference type="PROSITE" id="PS50931">
    <property type="entry name" value="HTH_LYSR"/>
    <property type="match status" value="1"/>
</dbReference>